<evidence type="ECO:0000313" key="2">
    <source>
        <dbReference type="Proteomes" id="UP000800094"/>
    </source>
</evidence>
<organism evidence="1 2">
    <name type="scientific">Trematosphaeria pertusa</name>
    <dbReference type="NCBI Taxonomy" id="390896"/>
    <lineage>
        <taxon>Eukaryota</taxon>
        <taxon>Fungi</taxon>
        <taxon>Dikarya</taxon>
        <taxon>Ascomycota</taxon>
        <taxon>Pezizomycotina</taxon>
        <taxon>Dothideomycetes</taxon>
        <taxon>Pleosporomycetidae</taxon>
        <taxon>Pleosporales</taxon>
        <taxon>Massarineae</taxon>
        <taxon>Trematosphaeriaceae</taxon>
        <taxon>Trematosphaeria</taxon>
    </lineage>
</organism>
<proteinExistence type="predicted"/>
<keyword evidence="2" id="KW-1185">Reference proteome</keyword>
<dbReference type="Proteomes" id="UP000800094">
    <property type="component" value="Unassembled WGS sequence"/>
</dbReference>
<dbReference type="EMBL" id="ML987190">
    <property type="protein sequence ID" value="KAF2254276.1"/>
    <property type="molecule type" value="Genomic_DNA"/>
</dbReference>
<evidence type="ECO:0000313" key="1">
    <source>
        <dbReference type="EMBL" id="KAF2254276.1"/>
    </source>
</evidence>
<accession>A0A6A6IV60</accession>
<dbReference type="GeneID" id="54587867"/>
<sequence>MLHRAKTQLWMLESLAAFKLLVISVRPTLKEICQCTATWLHPITALRGFPAPAILMFALNLSALGSGPMQCRACPDGIFPPRLNPTAVVNETRSRLPSDANDACYFHRYASRRAPHAAETDTDASVGIMWRGP</sequence>
<name>A0A6A6IV60_9PLEO</name>
<dbReference type="AlphaFoldDB" id="A0A6A6IV60"/>
<dbReference type="RefSeq" id="XP_033689280.1">
    <property type="nucleotide sequence ID" value="XM_033834537.1"/>
</dbReference>
<reference evidence="1" key="1">
    <citation type="journal article" date="2020" name="Stud. Mycol.">
        <title>101 Dothideomycetes genomes: a test case for predicting lifestyles and emergence of pathogens.</title>
        <authorList>
            <person name="Haridas S."/>
            <person name="Albert R."/>
            <person name="Binder M."/>
            <person name="Bloem J."/>
            <person name="Labutti K."/>
            <person name="Salamov A."/>
            <person name="Andreopoulos B."/>
            <person name="Baker S."/>
            <person name="Barry K."/>
            <person name="Bills G."/>
            <person name="Bluhm B."/>
            <person name="Cannon C."/>
            <person name="Castanera R."/>
            <person name="Culley D."/>
            <person name="Daum C."/>
            <person name="Ezra D."/>
            <person name="Gonzalez J."/>
            <person name="Henrissat B."/>
            <person name="Kuo A."/>
            <person name="Liang C."/>
            <person name="Lipzen A."/>
            <person name="Lutzoni F."/>
            <person name="Magnuson J."/>
            <person name="Mondo S."/>
            <person name="Nolan M."/>
            <person name="Ohm R."/>
            <person name="Pangilinan J."/>
            <person name="Park H.-J."/>
            <person name="Ramirez L."/>
            <person name="Alfaro M."/>
            <person name="Sun H."/>
            <person name="Tritt A."/>
            <person name="Yoshinaga Y."/>
            <person name="Zwiers L.-H."/>
            <person name="Turgeon B."/>
            <person name="Goodwin S."/>
            <person name="Spatafora J."/>
            <person name="Crous P."/>
            <person name="Grigoriev I."/>
        </authorList>
    </citation>
    <scope>NUCLEOTIDE SEQUENCE</scope>
    <source>
        <strain evidence="1">CBS 122368</strain>
    </source>
</reference>
<protein>
    <submittedName>
        <fullName evidence="1">Uncharacterized protein</fullName>
    </submittedName>
</protein>
<gene>
    <name evidence="1" type="ORF">BU26DRAFT_582734</name>
</gene>